<organism evidence="9 10">
    <name type="scientific">Amphibacillus marinus</name>
    <dbReference type="NCBI Taxonomy" id="872970"/>
    <lineage>
        <taxon>Bacteria</taxon>
        <taxon>Bacillati</taxon>
        <taxon>Bacillota</taxon>
        <taxon>Bacilli</taxon>
        <taxon>Bacillales</taxon>
        <taxon>Bacillaceae</taxon>
        <taxon>Amphibacillus</taxon>
    </lineage>
</organism>
<feature type="transmembrane region" description="Helical" evidence="8">
    <location>
        <begin position="523"/>
        <end position="542"/>
    </location>
</feature>
<evidence type="ECO:0000256" key="7">
    <source>
        <dbReference type="ARBA" id="ARBA00023136"/>
    </source>
</evidence>
<comment type="similarity">
    <text evidence="2">Belongs to the binding-protein-dependent transport system permease family. FecCD subfamily.</text>
</comment>
<sequence length="661" mass="70596">MRLKSSLLLVGSIFLFIVLGLIHVSQGQASSGFFNFWHEVWNDSQQMNFLLHSRMPRFIIGCIAGAALANAGMLLQTMTKNPLASASTLGIHAGAYFFVVAFAIFIPRAGYSYPLLISLAGGLMAALTVTFLVGKSLDPVRIALTGLIVTMLFSSLTSALQLLFANEVGGLFLWGAGTLVQLDWSGVQFASPWVIGLLIFALIISHRFDFLLLGDDVAIGLGQNITITKALGWFIAILLTSITVAAVGPIGFVGIIAPHLVRLMGFTKHRSMIIGNIIVGAGLLIMADILVRIVSQTAELPVGAMTAIIGAPWLIYLALKMRKQTKSAGKVLEGKVRVTKLAPFYLGLVLVTLLLITTSLSFGGTSFTRLAELPQELLYNRFVWDFRVPRVFVSLLIGMMMAGSGLLMQTVLRNPLADTSVLGISSGASVFAMLFLLVFPQAPIIFVPIGAFIGAFVTMAIILLISVRSGFQPIILILMGIAISAVGSAIIQILLVRANLYAGLALTWLAGSTYGSSWQDFSIVIVAIVVILPIVISFAKTFDLLAFDDEVAIGLGVKAGKMRLIMILLAVSLTAVSVSVVGTIGFIGLLAPHIARQLVGPKLVKLLPLSLLLGGMLLISADFLGRLLLAPKEVPAGIIVSLIGAPYLLYLLKRMNRVKAK</sequence>
<reference evidence="9 10" key="1">
    <citation type="submission" date="2016-10" db="EMBL/GenBank/DDBJ databases">
        <authorList>
            <person name="de Groot N.N."/>
        </authorList>
    </citation>
    <scope>NUCLEOTIDE SEQUENCE [LARGE SCALE GENOMIC DNA]</scope>
    <source>
        <strain evidence="9 10">CGMCC 1.10434</strain>
    </source>
</reference>
<keyword evidence="7 8" id="KW-0472">Membrane</keyword>
<feature type="transmembrane region" description="Helical" evidence="8">
    <location>
        <begin position="500"/>
        <end position="516"/>
    </location>
</feature>
<feature type="transmembrane region" description="Helical" evidence="8">
    <location>
        <begin position="344"/>
        <end position="368"/>
    </location>
</feature>
<evidence type="ECO:0000313" key="9">
    <source>
        <dbReference type="EMBL" id="SEN91206.1"/>
    </source>
</evidence>
<evidence type="ECO:0000256" key="2">
    <source>
        <dbReference type="ARBA" id="ARBA00007935"/>
    </source>
</evidence>
<accession>A0A1H8KF60</accession>
<dbReference type="FunFam" id="1.10.3470.10:FF:000001">
    <property type="entry name" value="Vitamin B12 ABC transporter permease BtuC"/>
    <property type="match status" value="1"/>
</dbReference>
<keyword evidence="5 8" id="KW-0812">Transmembrane</keyword>
<proteinExistence type="inferred from homology"/>
<dbReference type="InterPro" id="IPR000522">
    <property type="entry name" value="ABC_transptr_permease_BtuC"/>
</dbReference>
<keyword evidence="6 8" id="KW-1133">Transmembrane helix</keyword>
<evidence type="ECO:0000313" key="10">
    <source>
        <dbReference type="Proteomes" id="UP000199300"/>
    </source>
</evidence>
<dbReference type="PANTHER" id="PTHR30472:SF37">
    <property type="entry name" value="FE(3+) DICITRATE TRANSPORT SYSTEM PERMEASE PROTEIN FECD-RELATED"/>
    <property type="match status" value="1"/>
</dbReference>
<feature type="transmembrane region" description="Helical" evidence="8">
    <location>
        <begin position="562"/>
        <end position="591"/>
    </location>
</feature>
<feature type="transmembrane region" description="Helical" evidence="8">
    <location>
        <begin position="273"/>
        <end position="294"/>
    </location>
</feature>
<feature type="transmembrane region" description="Helical" evidence="8">
    <location>
        <begin position="603"/>
        <end position="628"/>
    </location>
</feature>
<evidence type="ECO:0000256" key="8">
    <source>
        <dbReference type="SAM" id="Phobius"/>
    </source>
</evidence>
<dbReference type="RefSeq" id="WP_091495543.1">
    <property type="nucleotide sequence ID" value="NZ_FODJ01000002.1"/>
</dbReference>
<feature type="transmembrane region" description="Helical" evidence="8">
    <location>
        <begin position="634"/>
        <end position="652"/>
    </location>
</feature>
<evidence type="ECO:0000256" key="1">
    <source>
        <dbReference type="ARBA" id="ARBA00004651"/>
    </source>
</evidence>
<evidence type="ECO:0000256" key="5">
    <source>
        <dbReference type="ARBA" id="ARBA00022692"/>
    </source>
</evidence>
<dbReference type="InterPro" id="IPR037294">
    <property type="entry name" value="ABC_BtuC-like"/>
</dbReference>
<dbReference type="Gene3D" id="1.10.3470.10">
    <property type="entry name" value="ABC transporter involved in vitamin B12 uptake, BtuC"/>
    <property type="match status" value="2"/>
</dbReference>
<protein>
    <submittedName>
        <fullName evidence="9">Iron complex transport system permease protein</fullName>
    </submittedName>
</protein>
<evidence type="ECO:0000256" key="6">
    <source>
        <dbReference type="ARBA" id="ARBA00022989"/>
    </source>
</evidence>
<feature type="transmembrane region" description="Helical" evidence="8">
    <location>
        <begin position="445"/>
        <end position="467"/>
    </location>
</feature>
<dbReference type="EMBL" id="FODJ01000002">
    <property type="protein sequence ID" value="SEN91206.1"/>
    <property type="molecule type" value="Genomic_DNA"/>
</dbReference>
<keyword evidence="4" id="KW-1003">Cell membrane</keyword>
<feature type="transmembrane region" description="Helical" evidence="8">
    <location>
        <begin position="140"/>
        <end position="164"/>
    </location>
</feature>
<dbReference type="OrthoDB" id="9811721at2"/>
<dbReference type="AlphaFoldDB" id="A0A1H8KF60"/>
<dbReference type="Proteomes" id="UP000199300">
    <property type="component" value="Unassembled WGS sequence"/>
</dbReference>
<feature type="transmembrane region" description="Helical" evidence="8">
    <location>
        <begin position="420"/>
        <end position="439"/>
    </location>
</feature>
<evidence type="ECO:0000256" key="4">
    <source>
        <dbReference type="ARBA" id="ARBA00022475"/>
    </source>
</evidence>
<feature type="transmembrane region" description="Helical" evidence="8">
    <location>
        <begin position="233"/>
        <end position="261"/>
    </location>
</feature>
<keyword evidence="3" id="KW-0813">Transport</keyword>
<dbReference type="Pfam" id="PF01032">
    <property type="entry name" value="FecCD"/>
    <property type="match status" value="2"/>
</dbReference>
<feature type="transmembrane region" description="Helical" evidence="8">
    <location>
        <begin position="112"/>
        <end position="133"/>
    </location>
</feature>
<feature type="transmembrane region" description="Helical" evidence="8">
    <location>
        <begin position="87"/>
        <end position="106"/>
    </location>
</feature>
<name>A0A1H8KF60_9BACI</name>
<dbReference type="PANTHER" id="PTHR30472">
    <property type="entry name" value="FERRIC ENTEROBACTIN TRANSPORT SYSTEM PERMEASE PROTEIN"/>
    <property type="match status" value="1"/>
</dbReference>
<dbReference type="GO" id="GO:0033214">
    <property type="term" value="P:siderophore-iron import into cell"/>
    <property type="evidence" value="ECO:0007669"/>
    <property type="project" value="TreeGrafter"/>
</dbReference>
<feature type="transmembrane region" description="Helical" evidence="8">
    <location>
        <begin position="300"/>
        <end position="319"/>
    </location>
</feature>
<comment type="subcellular location">
    <subcellularLocation>
        <location evidence="1">Cell membrane</location>
        <topology evidence="1">Multi-pass membrane protein</topology>
    </subcellularLocation>
</comment>
<feature type="transmembrane region" description="Helical" evidence="8">
    <location>
        <begin position="55"/>
        <end position="75"/>
    </location>
</feature>
<feature type="transmembrane region" description="Helical" evidence="8">
    <location>
        <begin position="184"/>
        <end position="203"/>
    </location>
</feature>
<gene>
    <name evidence="9" type="ORF">SAMN04488134_102261</name>
</gene>
<dbReference type="GO" id="GO:0022857">
    <property type="term" value="F:transmembrane transporter activity"/>
    <property type="evidence" value="ECO:0007669"/>
    <property type="project" value="InterPro"/>
</dbReference>
<dbReference type="SUPFAM" id="SSF81345">
    <property type="entry name" value="ABC transporter involved in vitamin B12 uptake, BtuC"/>
    <property type="match status" value="2"/>
</dbReference>
<feature type="transmembrane region" description="Helical" evidence="8">
    <location>
        <begin position="474"/>
        <end position="494"/>
    </location>
</feature>
<feature type="transmembrane region" description="Helical" evidence="8">
    <location>
        <begin position="388"/>
        <end position="408"/>
    </location>
</feature>
<evidence type="ECO:0000256" key="3">
    <source>
        <dbReference type="ARBA" id="ARBA00022448"/>
    </source>
</evidence>
<dbReference type="STRING" id="872970.SAMN04488134_102261"/>
<dbReference type="CDD" id="cd06550">
    <property type="entry name" value="TM_ABC_iron-siderophores_like"/>
    <property type="match status" value="2"/>
</dbReference>
<keyword evidence="10" id="KW-1185">Reference proteome</keyword>
<dbReference type="GO" id="GO:0005886">
    <property type="term" value="C:plasma membrane"/>
    <property type="evidence" value="ECO:0007669"/>
    <property type="project" value="UniProtKB-SubCell"/>
</dbReference>